<evidence type="ECO:0000313" key="14">
    <source>
        <dbReference type="RefSeq" id="XP_022110622.1"/>
    </source>
</evidence>
<gene>
    <name evidence="14" type="primary">LOC110990098</name>
</gene>
<evidence type="ECO:0000256" key="3">
    <source>
        <dbReference type="ARBA" id="ARBA00022989"/>
    </source>
</evidence>
<dbReference type="PROSITE" id="PS00524">
    <property type="entry name" value="SMB_1"/>
    <property type="match status" value="1"/>
</dbReference>
<evidence type="ECO:0000259" key="11">
    <source>
        <dbReference type="PROSITE" id="PS50287"/>
    </source>
</evidence>
<dbReference type="Pfam" id="PF00002">
    <property type="entry name" value="7tm_2"/>
    <property type="match status" value="1"/>
</dbReference>
<dbReference type="Gene3D" id="4.10.410.20">
    <property type="match status" value="1"/>
</dbReference>
<evidence type="ECO:0000256" key="8">
    <source>
        <dbReference type="SAM" id="Phobius"/>
    </source>
</evidence>
<dbReference type="Proteomes" id="UP000694845">
    <property type="component" value="Unplaced"/>
</dbReference>
<dbReference type="InterPro" id="IPR001190">
    <property type="entry name" value="SRCR"/>
</dbReference>
<dbReference type="PROSITE" id="PS50958">
    <property type="entry name" value="SMB_2"/>
    <property type="match status" value="1"/>
</dbReference>
<feature type="domain" description="SMB" evidence="12">
    <location>
        <begin position="398"/>
        <end position="440"/>
    </location>
</feature>
<proteinExistence type="predicted"/>
<feature type="chain" id="PRO_5034544623" evidence="9">
    <location>
        <begin position="19"/>
        <end position="1199"/>
    </location>
</feature>
<keyword evidence="5 6" id="KW-1015">Disulfide bond</keyword>
<comment type="caution">
    <text evidence="6">Lacks conserved residue(s) required for the propagation of feature annotation.</text>
</comment>
<evidence type="ECO:0000256" key="5">
    <source>
        <dbReference type="ARBA" id="ARBA00023157"/>
    </source>
</evidence>
<evidence type="ECO:0000256" key="2">
    <source>
        <dbReference type="ARBA" id="ARBA00022692"/>
    </source>
</evidence>
<keyword evidence="13" id="KW-1185">Reference proteome</keyword>
<feature type="compositionally biased region" description="Polar residues" evidence="7">
    <location>
        <begin position="1171"/>
        <end position="1199"/>
    </location>
</feature>
<evidence type="ECO:0000256" key="6">
    <source>
        <dbReference type="PROSITE-ProRule" id="PRU00196"/>
    </source>
</evidence>
<dbReference type="SMART" id="SM00202">
    <property type="entry name" value="SR"/>
    <property type="match status" value="2"/>
</dbReference>
<dbReference type="OrthoDB" id="6134459at2759"/>
<accession>A0A8B7ZZU0</accession>
<feature type="transmembrane region" description="Helical" evidence="8">
    <location>
        <begin position="935"/>
        <end position="953"/>
    </location>
</feature>
<dbReference type="CDD" id="cd15039">
    <property type="entry name" value="7tmB3_Methuselah-like"/>
    <property type="match status" value="1"/>
</dbReference>
<dbReference type="GO" id="GO:0016020">
    <property type="term" value="C:membrane"/>
    <property type="evidence" value="ECO:0007669"/>
    <property type="project" value="UniProtKB-SubCell"/>
</dbReference>
<dbReference type="SUPFAM" id="SSF90188">
    <property type="entry name" value="Somatomedin B domain"/>
    <property type="match status" value="1"/>
</dbReference>
<dbReference type="GO" id="GO:0004930">
    <property type="term" value="F:G protein-coupled receptor activity"/>
    <property type="evidence" value="ECO:0007669"/>
    <property type="project" value="InterPro"/>
</dbReference>
<dbReference type="RefSeq" id="XP_022110622.1">
    <property type="nucleotide sequence ID" value="XM_022254930.1"/>
</dbReference>
<feature type="domain" description="SRCR" evidence="11">
    <location>
        <begin position="268"/>
        <end position="416"/>
    </location>
</feature>
<keyword evidence="3 8" id="KW-1133">Transmembrane helix</keyword>
<feature type="transmembrane region" description="Helical" evidence="8">
    <location>
        <begin position="973"/>
        <end position="993"/>
    </location>
</feature>
<dbReference type="SUPFAM" id="SSF56487">
    <property type="entry name" value="SRCR-like"/>
    <property type="match status" value="2"/>
</dbReference>
<dbReference type="InterPro" id="IPR036772">
    <property type="entry name" value="SRCR-like_dom_sf"/>
</dbReference>
<dbReference type="AlphaFoldDB" id="A0A8B7ZZU0"/>
<evidence type="ECO:0000259" key="10">
    <source>
        <dbReference type="PROSITE" id="PS50261"/>
    </source>
</evidence>
<reference evidence="14" key="1">
    <citation type="submission" date="2025-08" db="UniProtKB">
        <authorList>
            <consortium name="RefSeq"/>
        </authorList>
    </citation>
    <scope>IDENTIFICATION</scope>
</reference>
<organism evidence="13 14">
    <name type="scientific">Acanthaster planci</name>
    <name type="common">Crown-of-thorns starfish</name>
    <dbReference type="NCBI Taxonomy" id="133434"/>
    <lineage>
        <taxon>Eukaryota</taxon>
        <taxon>Metazoa</taxon>
        <taxon>Echinodermata</taxon>
        <taxon>Eleutherozoa</taxon>
        <taxon>Asterozoa</taxon>
        <taxon>Asteroidea</taxon>
        <taxon>Valvatacea</taxon>
        <taxon>Valvatida</taxon>
        <taxon>Acanthasteridae</taxon>
        <taxon>Acanthaster</taxon>
    </lineage>
</organism>
<evidence type="ECO:0000313" key="13">
    <source>
        <dbReference type="Proteomes" id="UP000694845"/>
    </source>
</evidence>
<dbReference type="Pfam" id="PF00530">
    <property type="entry name" value="SRCR"/>
    <property type="match status" value="2"/>
</dbReference>
<dbReference type="Pfam" id="PF01033">
    <property type="entry name" value="Somatomedin_B"/>
    <property type="match status" value="1"/>
</dbReference>
<sequence length="1199" mass="133130">MNVILLCLLGLTVVVRYAQVVAVTRANFSSSNLRIVDGRYHNEGRVEVRLTGQKWWGSYCTTNDHGLLHGAGRALCRQLGFPALFGASNTAQFGRTTGPIWLQEIDCGTTLRPLDECSLDPWIPEYYGCYHIHDVGIRCFTGKVRLVGGRHENAGKVELQIGDDEWVSLAYNNVKNHELASDLVCRHLGYPSAVGSTPEKADNGTGSFICTLVACDWASSGKRGALFDCIDENPLTMCQNQERQSTILFGVVCATENEILPPSATPEFRLNPRGVGLSGSWHLGFLEGRYNGSDWRTICVHRPEACLPNSFRDLANPACRDIGYPPAEHWKEIRYSQSNFNGTGNDLVLRYTYVKEKHGNEQRWLYGQKACQDNDFFVVFVECDTGVTMYGLTVYPCRSQSCQGRCGSPASERQCGCDALCVQCEDCCYDYLILCPSDQSTFPRELWLVVSSRELLSCVMVEDKRAVTTRGCPTEWLDKDETEPCQNDSRLVQVAYSDATFVHDTYCVLCFHNDSVIITTELAGQEYSSSYHFIITEYDAHEEGLDSIYTSYDVGIDNCSALNVSATIRSGCRAYSAPVVAPDGLVYKNPHCAYCNGLDLFAVDYSRCSLVLNACEDPIVLNDNIHAYLGRQLYIFTPQKSTDFVLLGDVYCFDKQYALLVQSSTTDPPETDQKTTQPKPSGLMMCYLLTLSQQNVQSTWPFYLAAIEGREISGLEGNASGVTTPYLGNVTDFEALLDGSASNEAGSAREWVVRCGIRRADFVETCGLIDGPFEPCKESLYTTKAEILKAFNFSGIQVVYVGGGLLIEAKLVSFSRFYRYQPKFSNMPTSAKDTGIEVCGEPYVNEECRTPMAQSTRLVTMGGAPAVEYKRKVFFKDNVVYLPDDRILICDIIFVKEDPLEKLSCVAYSLSTAALFATFITYCAFPVLRNVPGRAIMSLSAAMTVAQLMTLIFSGKTEPKAFCVTVAPVMHLLWLSTFTWTNVLAFDLVRTFSSKQASRPSMCSFLVYSAYGWGVPLLIVAVCLAVHFAGGEELDFRYGMGPGEDSCWLSGKYAIVVAFVAPIACCLVANIIMFAWTVRSVHASLVAAALVHTGQSKAKEKIREFGIYLKISGVMGFTWIFGCLANRINHEVLWYLFVILNSLQGALIFFFFGCNHRIRDLWREKLGLKSRSGTPSDPQTKNTRTNVRVMRSKQSSSNV</sequence>
<dbReference type="InterPro" id="IPR053231">
    <property type="entry name" value="GPCR_LN-TM7"/>
</dbReference>
<feature type="transmembrane region" description="Helical" evidence="8">
    <location>
        <begin position="1107"/>
        <end position="1128"/>
    </location>
</feature>
<dbReference type="InterPro" id="IPR001212">
    <property type="entry name" value="Somatomedin_B_dom"/>
</dbReference>
<dbReference type="PRINTS" id="PR00258">
    <property type="entry name" value="SPERACTRCPTR"/>
</dbReference>
<feature type="disulfide bond" evidence="6">
    <location>
        <begin position="107"/>
        <end position="117"/>
    </location>
</feature>
<feature type="transmembrane region" description="Helical" evidence="8">
    <location>
        <begin position="906"/>
        <end position="928"/>
    </location>
</feature>
<feature type="transmembrane region" description="Helical" evidence="8">
    <location>
        <begin position="1053"/>
        <end position="1076"/>
    </location>
</feature>
<feature type="transmembrane region" description="Helical" evidence="8">
    <location>
        <begin position="1005"/>
        <end position="1030"/>
    </location>
</feature>
<feature type="transmembrane region" description="Helical" evidence="8">
    <location>
        <begin position="1134"/>
        <end position="1154"/>
    </location>
</feature>
<feature type="region of interest" description="Disordered" evidence="7">
    <location>
        <begin position="1170"/>
        <end position="1199"/>
    </location>
</feature>
<evidence type="ECO:0000256" key="1">
    <source>
        <dbReference type="ARBA" id="ARBA00004141"/>
    </source>
</evidence>
<dbReference type="PROSITE" id="PS50261">
    <property type="entry name" value="G_PROTEIN_RECEP_F2_4"/>
    <property type="match status" value="1"/>
</dbReference>
<feature type="domain" description="SRCR" evidence="11">
    <location>
        <begin position="33"/>
        <end position="140"/>
    </location>
</feature>
<protein>
    <submittedName>
        <fullName evidence="14">Uncharacterized protein LOC110990098</fullName>
    </submittedName>
</protein>
<dbReference type="PANTHER" id="PTHR45902:SF1">
    <property type="entry name" value="LATROPHILIN RECEPTOR-LIKE PROTEIN A"/>
    <property type="match status" value="1"/>
</dbReference>
<dbReference type="KEGG" id="aplc:110990098"/>
<dbReference type="PANTHER" id="PTHR45902">
    <property type="entry name" value="LATROPHILIN RECEPTOR-LIKE PROTEIN A"/>
    <property type="match status" value="1"/>
</dbReference>
<dbReference type="Gene3D" id="3.10.250.10">
    <property type="entry name" value="SRCR-like domain"/>
    <property type="match status" value="2"/>
</dbReference>
<evidence type="ECO:0000256" key="4">
    <source>
        <dbReference type="ARBA" id="ARBA00023136"/>
    </source>
</evidence>
<dbReference type="InterPro" id="IPR017981">
    <property type="entry name" value="GPCR_2-like_7TM"/>
</dbReference>
<dbReference type="GeneID" id="110990098"/>
<name>A0A8B7ZZU0_ACAPL</name>
<evidence type="ECO:0000256" key="7">
    <source>
        <dbReference type="SAM" id="MobiDB-lite"/>
    </source>
</evidence>
<feature type="domain" description="G-protein coupled receptors family 2 profile 2" evidence="10">
    <location>
        <begin position="900"/>
        <end position="1156"/>
    </location>
</feature>
<dbReference type="GO" id="GO:0007166">
    <property type="term" value="P:cell surface receptor signaling pathway"/>
    <property type="evidence" value="ECO:0007669"/>
    <property type="project" value="InterPro"/>
</dbReference>
<dbReference type="SMART" id="SM00201">
    <property type="entry name" value="SO"/>
    <property type="match status" value="1"/>
</dbReference>
<keyword evidence="4 8" id="KW-0472">Membrane</keyword>
<evidence type="ECO:0000259" key="12">
    <source>
        <dbReference type="PROSITE" id="PS50958"/>
    </source>
</evidence>
<keyword evidence="9" id="KW-0732">Signal</keyword>
<dbReference type="PROSITE" id="PS50287">
    <property type="entry name" value="SRCR_2"/>
    <property type="match status" value="3"/>
</dbReference>
<dbReference type="OMA" id="NDNIHAY"/>
<evidence type="ECO:0000256" key="9">
    <source>
        <dbReference type="SAM" id="SignalP"/>
    </source>
</evidence>
<dbReference type="Gene3D" id="1.20.1070.10">
    <property type="entry name" value="Rhodopsin 7-helix transmembrane proteins"/>
    <property type="match status" value="1"/>
</dbReference>
<comment type="subcellular location">
    <subcellularLocation>
        <location evidence="1">Membrane</location>
        <topology evidence="1">Multi-pass membrane protein</topology>
    </subcellularLocation>
</comment>
<dbReference type="InterPro" id="IPR036024">
    <property type="entry name" value="Somatomedin_B-like_dom_sf"/>
</dbReference>
<keyword evidence="2 8" id="KW-0812">Transmembrane</keyword>
<dbReference type="InterPro" id="IPR000832">
    <property type="entry name" value="GPCR_2_secretin-like"/>
</dbReference>
<feature type="signal peptide" evidence="9">
    <location>
        <begin position="1"/>
        <end position="18"/>
    </location>
</feature>
<feature type="domain" description="SRCR" evidence="11">
    <location>
        <begin position="144"/>
        <end position="254"/>
    </location>
</feature>